<reference evidence="2 3" key="1">
    <citation type="journal article" date="2024" name="IMA Fungus">
        <title>IMA Genome - F19 : A genome assembly and annotation guide to empower mycologists, including annotated draft genome sequences of Ceratocystis pirilliformis, Diaporthe australafricana, Fusarium ophioides, Paecilomyces lecythidis, and Sporothrix stenoceras.</title>
        <authorList>
            <person name="Aylward J."/>
            <person name="Wilson A.M."/>
            <person name="Visagie C.M."/>
            <person name="Spraker J."/>
            <person name="Barnes I."/>
            <person name="Buitendag C."/>
            <person name="Ceriani C."/>
            <person name="Del Mar Angel L."/>
            <person name="du Plessis D."/>
            <person name="Fuchs T."/>
            <person name="Gasser K."/>
            <person name="Kramer D."/>
            <person name="Li W."/>
            <person name="Munsamy K."/>
            <person name="Piso A."/>
            <person name="Price J.L."/>
            <person name="Sonnekus B."/>
            <person name="Thomas C."/>
            <person name="van der Nest A."/>
            <person name="van Dijk A."/>
            <person name="van Heerden A."/>
            <person name="van Vuuren N."/>
            <person name="Yilmaz N."/>
            <person name="Duong T.A."/>
            <person name="van der Merwe N.A."/>
            <person name="Wingfield M.J."/>
            <person name="Wingfield B.D."/>
        </authorList>
    </citation>
    <scope>NUCLEOTIDE SEQUENCE [LARGE SCALE GENOMIC DNA]</scope>
    <source>
        <strain evidence="2 3">CMW 5346</strain>
    </source>
</reference>
<dbReference type="EMBL" id="JAWCUI010000005">
    <property type="protein sequence ID" value="KAL1902220.1"/>
    <property type="molecule type" value="Genomic_DNA"/>
</dbReference>
<name>A0ABR3ZQ65_9PEZI</name>
<organism evidence="2 3">
    <name type="scientific">Sporothrix stenoceras</name>
    <dbReference type="NCBI Taxonomy" id="5173"/>
    <lineage>
        <taxon>Eukaryota</taxon>
        <taxon>Fungi</taxon>
        <taxon>Dikarya</taxon>
        <taxon>Ascomycota</taxon>
        <taxon>Pezizomycotina</taxon>
        <taxon>Sordariomycetes</taxon>
        <taxon>Sordariomycetidae</taxon>
        <taxon>Ophiostomatales</taxon>
        <taxon>Ophiostomataceae</taxon>
        <taxon>Sporothrix</taxon>
    </lineage>
</organism>
<feature type="region of interest" description="Disordered" evidence="1">
    <location>
        <begin position="233"/>
        <end position="254"/>
    </location>
</feature>
<proteinExistence type="predicted"/>
<dbReference type="Pfam" id="PF10173">
    <property type="entry name" value="Mit_KHE1"/>
    <property type="match status" value="1"/>
</dbReference>
<keyword evidence="3" id="KW-1185">Reference proteome</keyword>
<sequence length="361" mass="40245">MRLFLIPISTRRTLLYCERLTEPLPHQTSLMDKAQNRAAKMWSDWEKKPAGSIQHRIVSYGNAGLRRIAFEEWGLKSVPPLSARKRVEEAAAQAAEEKKDGEKVAADVKVSESKPVEVVYPSSRIPSRSVEALLTRLGTEREALHRKRLIWCFVGMPISAPFGLVPVIPNIPFFYLAYRAWSHWRALSGSKHIQYLLENKSLVYTSSPVLDAIYAKEKTVLGETKDATTQIHAVGSKEEGHSGSSGQEEPERLLLSNPSGSKAIADAFDAPALELELERAIWQVETALEKESAEKNKNQKEAEAATKVETTEPPEEQPAYQSQKAQQLQQAQQPVKKQPPSPSEQRAEPPAPPSNPKDKTN</sequence>
<feature type="compositionally biased region" description="Low complexity" evidence="1">
    <location>
        <begin position="317"/>
        <end position="336"/>
    </location>
</feature>
<feature type="compositionally biased region" description="Basic and acidic residues" evidence="1">
    <location>
        <begin position="290"/>
        <end position="310"/>
    </location>
</feature>
<comment type="caution">
    <text evidence="2">The sequence shown here is derived from an EMBL/GenBank/DDBJ whole genome shotgun (WGS) entry which is preliminary data.</text>
</comment>
<gene>
    <name evidence="2" type="ORF">Sste5346_001196</name>
</gene>
<evidence type="ECO:0008006" key="4">
    <source>
        <dbReference type="Google" id="ProtNLM"/>
    </source>
</evidence>
<evidence type="ECO:0000313" key="2">
    <source>
        <dbReference type="EMBL" id="KAL1902220.1"/>
    </source>
</evidence>
<protein>
    <recommendedName>
        <fullName evidence="4">Mitochondrial K+-H+ exchange-related-domain-containing protein</fullName>
    </recommendedName>
</protein>
<dbReference type="InterPro" id="IPR018786">
    <property type="entry name" value="Mit_KHE1"/>
</dbReference>
<accession>A0ABR3ZQ65</accession>
<evidence type="ECO:0000256" key="1">
    <source>
        <dbReference type="SAM" id="MobiDB-lite"/>
    </source>
</evidence>
<dbReference type="Proteomes" id="UP001583186">
    <property type="component" value="Unassembled WGS sequence"/>
</dbReference>
<feature type="region of interest" description="Disordered" evidence="1">
    <location>
        <begin position="290"/>
        <end position="361"/>
    </location>
</feature>
<evidence type="ECO:0000313" key="3">
    <source>
        <dbReference type="Proteomes" id="UP001583186"/>
    </source>
</evidence>
<dbReference type="PANTHER" id="PTHR28062">
    <property type="entry name" value="K+-H+ EXCHANGE-LIKE PROTEIN"/>
    <property type="match status" value="1"/>
</dbReference>
<dbReference type="PANTHER" id="PTHR28062:SF1">
    <property type="entry name" value="TRANSMEMBRANE PROTEIN"/>
    <property type="match status" value="1"/>
</dbReference>